<organism evidence="1">
    <name type="scientific">bioreactor metagenome</name>
    <dbReference type="NCBI Taxonomy" id="1076179"/>
    <lineage>
        <taxon>unclassified sequences</taxon>
        <taxon>metagenomes</taxon>
        <taxon>ecological metagenomes</taxon>
    </lineage>
</organism>
<name>A0A645J641_9ZZZZ</name>
<dbReference type="EMBL" id="VSSQ01132923">
    <property type="protein sequence ID" value="MPN59195.1"/>
    <property type="molecule type" value="Genomic_DNA"/>
</dbReference>
<sequence>MPDGHFKALEARFLQRRQILQRGGGQALGRGHGVGLDLLAFDLLRGVGGLVAQQIHLVAHQVGNRGGSTLVGHRRHFGLQLALEQQAAQVRC</sequence>
<gene>
    <name evidence="1" type="ORF">SDC9_206915</name>
</gene>
<evidence type="ECO:0000313" key="1">
    <source>
        <dbReference type="EMBL" id="MPN59195.1"/>
    </source>
</evidence>
<comment type="caution">
    <text evidence="1">The sequence shown here is derived from an EMBL/GenBank/DDBJ whole genome shotgun (WGS) entry which is preliminary data.</text>
</comment>
<protein>
    <submittedName>
        <fullName evidence="1">Uncharacterized protein</fullName>
    </submittedName>
</protein>
<proteinExistence type="predicted"/>
<reference evidence="1" key="1">
    <citation type="submission" date="2019-08" db="EMBL/GenBank/DDBJ databases">
        <authorList>
            <person name="Kucharzyk K."/>
            <person name="Murdoch R.W."/>
            <person name="Higgins S."/>
            <person name="Loffler F."/>
        </authorList>
    </citation>
    <scope>NUCLEOTIDE SEQUENCE</scope>
</reference>
<accession>A0A645J641</accession>
<dbReference type="AlphaFoldDB" id="A0A645J641"/>